<evidence type="ECO:0000313" key="2">
    <source>
        <dbReference type="Proteomes" id="UP001148662"/>
    </source>
</evidence>
<gene>
    <name evidence="1" type="ORF">NM688_g6991</name>
</gene>
<evidence type="ECO:0000313" key="1">
    <source>
        <dbReference type="EMBL" id="KAJ3535357.1"/>
    </source>
</evidence>
<proteinExistence type="predicted"/>
<accession>A0ACC1SA85</accession>
<reference evidence="1" key="1">
    <citation type="submission" date="2022-07" db="EMBL/GenBank/DDBJ databases">
        <title>Genome Sequence of Phlebia brevispora.</title>
        <authorList>
            <person name="Buettner E."/>
        </authorList>
    </citation>
    <scope>NUCLEOTIDE SEQUENCE</scope>
    <source>
        <strain evidence="1">MPL23</strain>
    </source>
</reference>
<protein>
    <submittedName>
        <fullName evidence="1">Uncharacterized protein</fullName>
    </submittedName>
</protein>
<name>A0ACC1SA85_9APHY</name>
<comment type="caution">
    <text evidence="1">The sequence shown here is derived from an EMBL/GenBank/DDBJ whole genome shotgun (WGS) entry which is preliminary data.</text>
</comment>
<dbReference type="Proteomes" id="UP001148662">
    <property type="component" value="Unassembled WGS sequence"/>
</dbReference>
<dbReference type="EMBL" id="JANHOG010001543">
    <property type="protein sequence ID" value="KAJ3535357.1"/>
    <property type="molecule type" value="Genomic_DNA"/>
</dbReference>
<keyword evidence="2" id="KW-1185">Reference proteome</keyword>
<sequence>MPGPTEQYSSHAAPFDQQTFPHSGSFPTQYATSYNGFQPSFSSSSETTTTVRTFSSPAHGHYGQPVPGHRPTAYAYAPFPAPQPPYPANYTHHFFPQSFAHPADASHLPYQCADGADTPPSPTPAPQGRKRNQDFTAQAAAQPKKRSRRSNAKAKKTGTSQLSEDVAASATTSVPIVPGVGPSQTRSNDSSSSTAMPRPTFNSVLPKSKESQLDVASDVWYFVQPLTTSTAPSNWTELCASSSETRLQNEASRSVCWLSALDEWKVWKTTGMTSTIRAHLQKYHYNQYVTDVVEHQLKGYENVGKARTSDDTANGRKTFDPNDHEGSLCHFHDLLARWIAVDDQSFNCVECPEFREMILYLSSDLGDEDLPHRTRLTELIMERFNTKKADLMKELQSAEGRISFTSDVWSNMKLTSFMAITAHFSAYDERGNLTIKSRLIAFRALSNSHTGENLASVCFEVLQEYGILHKAGEVTLDNASNNNTMMVSLQRLFTAHGIPFDHEQNRIRCFPHVINIAAKTGLKQLTKIPKESRNKDEDEETTIDNSVPHLEDGEDPSDPGDFGIDAEDNVHLRADILYLTALEEDPVALTRAIVNACRASGERRHGEDYRNTIKAGNDLNSFSRVLEVLELLRDVVTRWSATFLMINRYLASHEAVEVFLGKAKYQKIRAIPKPLNDDQLQVLADIRDFLHCFHTVQEVLSAERTPTLPQAIPVYEHLLELLRARRKELAKIAHGLNASIRKLQKYVKMARKTRIYALAMGECLVFCRDKVSTDIMTVIHPMYKFTWIEENWTLQEQADAKMWVKESMIAFRRTMSLRPTKPLPSRETTQPSRAAQKQMAGLRQLSNMLRQATQHVQVSSSALSTTTAGLQDEPQLTPEQAEVEHRRLVEEEFARYIADGILEDDGDSEYLNFDLCRYWQQNRLKYPTLFRIALDVMPVQASAVPCERVFSSSKETFTARRTNLSPVHMEVLQIMKYLIVQEREGLNFSDGRLATEEDLLLAESLLENEQPYTTD</sequence>
<organism evidence="1 2">
    <name type="scientific">Phlebia brevispora</name>
    <dbReference type="NCBI Taxonomy" id="194682"/>
    <lineage>
        <taxon>Eukaryota</taxon>
        <taxon>Fungi</taxon>
        <taxon>Dikarya</taxon>
        <taxon>Basidiomycota</taxon>
        <taxon>Agaricomycotina</taxon>
        <taxon>Agaricomycetes</taxon>
        <taxon>Polyporales</taxon>
        <taxon>Meruliaceae</taxon>
        <taxon>Phlebia</taxon>
    </lineage>
</organism>